<dbReference type="KEGG" id="jre:108989648"/>
<dbReference type="SUPFAM" id="SSF55961">
    <property type="entry name" value="Bet v1-like"/>
    <property type="match status" value="2"/>
</dbReference>
<accession>A0A6P9E038</accession>
<dbReference type="Pfam" id="PF02121">
    <property type="entry name" value="IP_trans"/>
    <property type="match status" value="2"/>
</dbReference>
<protein>
    <submittedName>
        <fullName evidence="4">Phosphatidylinositol transfer protein 1-like isoform X1</fullName>
    </submittedName>
</protein>
<dbReference type="RefSeq" id="XP_035540879.1">
    <property type="nucleotide sequence ID" value="XM_035684986.1"/>
</dbReference>
<dbReference type="PANTHER" id="PTHR10658">
    <property type="entry name" value="PHOSPHATIDYLINOSITOL TRANSFER PROTEIN"/>
    <property type="match status" value="1"/>
</dbReference>
<dbReference type="Proteomes" id="UP000235220">
    <property type="component" value="Chromosome 14"/>
</dbReference>
<sequence>MVVIKEFRIVMPLSLEEYGIAQMYMVTKMQQKNTTGTEGVELLESRPFEDDVYGQGRYTSKVYRLQSKVPAWLRKFAPPHALDMQEEAWSAYPRCKSGLPSPLDIPPCVFLVLVLMSFWFFICEWMPHYPVLKCAHFTRFWLTIETVHRADNGHSENVHGLSKEQLAARQVEYIDIAIPGKDCWSYLVGNCSIDFSKFKSARIDRGPLPKGWQDRCDPVMTAYKLVTIDAPYWGFGRQLEQALLAGERALFLESHRHCFGWIDKWYGMTVQQIDELLQPNDSTLNERIVKPALMMSIEHFRGESPTDGEGIYSKKSEVKSQQSVS</sequence>
<dbReference type="GeneID" id="108989648"/>
<evidence type="ECO:0000313" key="4">
    <source>
        <dbReference type="RefSeq" id="XP_035540879.1"/>
    </source>
</evidence>
<dbReference type="InParanoid" id="A0A6P9E038"/>
<keyword evidence="3" id="KW-1185">Reference proteome</keyword>
<evidence type="ECO:0000259" key="2">
    <source>
        <dbReference type="Pfam" id="PF02121"/>
    </source>
</evidence>
<gene>
    <name evidence="4" type="primary">LOC108989648</name>
</gene>
<organism evidence="3 4">
    <name type="scientific">Juglans regia</name>
    <name type="common">English walnut</name>
    <dbReference type="NCBI Taxonomy" id="51240"/>
    <lineage>
        <taxon>Eukaryota</taxon>
        <taxon>Viridiplantae</taxon>
        <taxon>Streptophyta</taxon>
        <taxon>Embryophyta</taxon>
        <taxon>Tracheophyta</taxon>
        <taxon>Spermatophyta</taxon>
        <taxon>Magnoliopsida</taxon>
        <taxon>eudicotyledons</taxon>
        <taxon>Gunneridae</taxon>
        <taxon>Pentapetalae</taxon>
        <taxon>rosids</taxon>
        <taxon>fabids</taxon>
        <taxon>Fagales</taxon>
        <taxon>Juglandaceae</taxon>
        <taxon>Juglans</taxon>
    </lineage>
</organism>
<proteinExistence type="predicted"/>
<dbReference type="InterPro" id="IPR055261">
    <property type="entry name" value="PI_transfer_N"/>
</dbReference>
<feature type="region of interest" description="Disordered" evidence="1">
    <location>
        <begin position="302"/>
        <end position="325"/>
    </location>
</feature>
<dbReference type="AlphaFoldDB" id="A0A6P9E038"/>
<evidence type="ECO:0000256" key="1">
    <source>
        <dbReference type="SAM" id="MobiDB-lite"/>
    </source>
</evidence>
<feature type="domain" description="Phosphatidylinositol transfer protein N-terminal" evidence="2">
    <location>
        <begin position="132"/>
        <end position="276"/>
    </location>
</feature>
<dbReference type="OrthoDB" id="10053061at2759"/>
<dbReference type="InterPro" id="IPR023393">
    <property type="entry name" value="START-like_dom_sf"/>
</dbReference>
<name>A0A6P9E038_JUGRE</name>
<feature type="domain" description="Phosphatidylinositol transfer protein N-terminal" evidence="2">
    <location>
        <begin position="3"/>
        <end position="99"/>
    </location>
</feature>
<reference evidence="4" key="1">
    <citation type="submission" date="2025-08" db="UniProtKB">
        <authorList>
            <consortium name="RefSeq"/>
        </authorList>
    </citation>
    <scope>IDENTIFICATION</scope>
    <source>
        <tissue evidence="4">Leaves</tissue>
    </source>
</reference>
<dbReference type="PANTHER" id="PTHR10658:SF11">
    <property type="entry name" value="VIBRATOR, ISOFORM B"/>
    <property type="match status" value="1"/>
</dbReference>
<dbReference type="Gene3D" id="3.30.530.20">
    <property type="match status" value="1"/>
</dbReference>
<dbReference type="GO" id="GO:0005548">
    <property type="term" value="F:phospholipid transporter activity"/>
    <property type="evidence" value="ECO:0007669"/>
    <property type="project" value="InterPro"/>
</dbReference>
<evidence type="ECO:0000313" key="3">
    <source>
        <dbReference type="Proteomes" id="UP000235220"/>
    </source>
</evidence>
<dbReference type="InterPro" id="IPR001666">
    <property type="entry name" value="PI_transfer"/>
</dbReference>